<dbReference type="PROSITE" id="PS51144">
    <property type="entry name" value="ALPHA_CA_2"/>
    <property type="match status" value="1"/>
</dbReference>
<dbReference type="Gene3D" id="3.10.200.10">
    <property type="entry name" value="Alpha carbonic anhydrase"/>
    <property type="match status" value="1"/>
</dbReference>
<name>A0ABD2I9U0_HETSC</name>
<dbReference type="InterPro" id="IPR018338">
    <property type="entry name" value="Carbonic_anhydrase_a-class_CS"/>
</dbReference>
<evidence type="ECO:0000256" key="5">
    <source>
        <dbReference type="ARBA" id="ARBA00022833"/>
    </source>
</evidence>
<dbReference type="GO" id="GO:0004089">
    <property type="term" value="F:carbonate dehydratase activity"/>
    <property type="evidence" value="ECO:0007669"/>
    <property type="project" value="UniProtKB-UniRule"/>
</dbReference>
<evidence type="ECO:0000313" key="12">
    <source>
        <dbReference type="Proteomes" id="UP001620645"/>
    </source>
</evidence>
<gene>
    <name evidence="11" type="ORF">niasHS_015120</name>
</gene>
<keyword evidence="12" id="KW-1185">Reference proteome</keyword>
<dbReference type="GO" id="GO:0008270">
    <property type="term" value="F:zinc ion binding"/>
    <property type="evidence" value="ECO:0007669"/>
    <property type="project" value="UniProtKB-UniRule"/>
</dbReference>
<proteinExistence type="inferred from homology"/>
<keyword evidence="5 8" id="KW-0862">Zinc</keyword>
<comment type="function">
    <text evidence="8">Reversible hydration of carbon dioxide.</text>
</comment>
<dbReference type="Pfam" id="PF00194">
    <property type="entry name" value="Carb_anhydrase"/>
    <property type="match status" value="1"/>
</dbReference>
<evidence type="ECO:0000256" key="4">
    <source>
        <dbReference type="ARBA" id="ARBA00022723"/>
    </source>
</evidence>
<dbReference type="InterPro" id="IPR001148">
    <property type="entry name" value="CA_dom"/>
</dbReference>
<evidence type="ECO:0000256" key="7">
    <source>
        <dbReference type="ARBA" id="ARBA00048348"/>
    </source>
</evidence>
<dbReference type="AlphaFoldDB" id="A0ABD2I9U0"/>
<evidence type="ECO:0000256" key="9">
    <source>
        <dbReference type="SAM" id="MobiDB-lite"/>
    </source>
</evidence>
<dbReference type="InterPro" id="IPR023561">
    <property type="entry name" value="Carbonic_anhydrase_a-class"/>
</dbReference>
<keyword evidence="4 8" id="KW-0479">Metal-binding</keyword>
<feature type="domain" description="Alpha-carbonic anhydrase" evidence="10">
    <location>
        <begin position="34"/>
        <end position="281"/>
    </location>
</feature>
<feature type="chain" id="PRO_5044526301" description="Carbonic anhydrase" evidence="8">
    <location>
        <begin position="23"/>
        <end position="288"/>
    </location>
</feature>
<dbReference type="CDD" id="cd00326">
    <property type="entry name" value="alpha_CA"/>
    <property type="match status" value="1"/>
</dbReference>
<dbReference type="EMBL" id="JBICCN010000357">
    <property type="protein sequence ID" value="KAL3074290.1"/>
    <property type="molecule type" value="Genomic_DNA"/>
</dbReference>
<dbReference type="PROSITE" id="PS00162">
    <property type="entry name" value="ALPHA_CA_1"/>
    <property type="match status" value="1"/>
</dbReference>
<protein>
    <recommendedName>
        <fullName evidence="3 8">Carbonic anhydrase</fullName>
        <ecNumber evidence="3 8">4.2.1.1</ecNumber>
    </recommendedName>
</protein>
<feature type="signal peptide" evidence="8">
    <location>
        <begin position="1"/>
        <end position="22"/>
    </location>
</feature>
<dbReference type="Proteomes" id="UP001620645">
    <property type="component" value="Unassembled WGS sequence"/>
</dbReference>
<keyword evidence="6 8" id="KW-0456">Lyase</keyword>
<dbReference type="InterPro" id="IPR036398">
    <property type="entry name" value="CA_dom_sf"/>
</dbReference>
<comment type="catalytic activity">
    <reaction evidence="7 8">
        <text>hydrogencarbonate + H(+) = CO2 + H2O</text>
        <dbReference type="Rhea" id="RHEA:10748"/>
        <dbReference type="ChEBI" id="CHEBI:15377"/>
        <dbReference type="ChEBI" id="CHEBI:15378"/>
        <dbReference type="ChEBI" id="CHEBI:16526"/>
        <dbReference type="ChEBI" id="CHEBI:17544"/>
        <dbReference type="EC" id="4.2.1.1"/>
    </reaction>
</comment>
<dbReference type="PANTHER" id="PTHR18952:SF141">
    <property type="entry name" value="CARBONIC ANHYDRASE"/>
    <property type="match status" value="1"/>
</dbReference>
<comment type="caution">
    <text evidence="11">The sequence shown here is derived from an EMBL/GenBank/DDBJ whole genome shotgun (WGS) entry which is preliminary data.</text>
</comment>
<evidence type="ECO:0000256" key="1">
    <source>
        <dbReference type="ARBA" id="ARBA00001947"/>
    </source>
</evidence>
<dbReference type="PANTHER" id="PTHR18952">
    <property type="entry name" value="CARBONIC ANHYDRASE"/>
    <property type="match status" value="1"/>
</dbReference>
<evidence type="ECO:0000256" key="8">
    <source>
        <dbReference type="RuleBase" id="RU367011"/>
    </source>
</evidence>
<reference evidence="11 12" key="1">
    <citation type="submission" date="2024-10" db="EMBL/GenBank/DDBJ databases">
        <authorList>
            <person name="Kim D."/>
        </authorList>
    </citation>
    <scope>NUCLEOTIDE SEQUENCE [LARGE SCALE GENOMIC DNA]</scope>
    <source>
        <strain evidence="11">Taebaek</strain>
    </source>
</reference>
<evidence type="ECO:0000256" key="3">
    <source>
        <dbReference type="ARBA" id="ARBA00012925"/>
    </source>
</evidence>
<organism evidence="11 12">
    <name type="scientific">Heterodera schachtii</name>
    <name type="common">Sugarbeet cyst nematode worm</name>
    <name type="synonym">Tylenchus schachtii</name>
    <dbReference type="NCBI Taxonomy" id="97005"/>
    <lineage>
        <taxon>Eukaryota</taxon>
        <taxon>Metazoa</taxon>
        <taxon>Ecdysozoa</taxon>
        <taxon>Nematoda</taxon>
        <taxon>Chromadorea</taxon>
        <taxon>Rhabditida</taxon>
        <taxon>Tylenchina</taxon>
        <taxon>Tylenchomorpha</taxon>
        <taxon>Tylenchoidea</taxon>
        <taxon>Heteroderidae</taxon>
        <taxon>Heteroderinae</taxon>
        <taxon>Heterodera</taxon>
    </lineage>
</organism>
<comment type="similarity">
    <text evidence="2 8">Belongs to the alpha-carbonic anhydrase family.</text>
</comment>
<sequence>MANFVVIFVPFLLLIVSNQLIAEETEENRHKTEETWNYEEPEEWGGKCQKGDRQSPIDIHKQWFIDYKIPAITFANYEKNGTVTMKNNGHTVVVSGFDTWEKQPNIADGGFGSKYMLSQFHFHWSQNENGSEHTVDGEHYDAELHLVHVKEGLSLSEALALSDGVAVLGIFFKRAYVGSALLALQNGLSQVTNKDDSVTIEHYEPNDLLPTASEVFFRYNGSLTTPDCNEAVIWTVFAVPKSISREQIQLLRAINGHDGKPISSNIRPVQKFSRKVQKFGYNKVSILP</sequence>
<comment type="cofactor">
    <cofactor evidence="1 8">
        <name>Zn(2+)</name>
        <dbReference type="ChEBI" id="CHEBI:29105"/>
    </cofactor>
</comment>
<dbReference type="EC" id="4.2.1.1" evidence="3 8"/>
<keyword evidence="8" id="KW-0732">Signal</keyword>
<evidence type="ECO:0000259" key="10">
    <source>
        <dbReference type="PROSITE" id="PS51144"/>
    </source>
</evidence>
<evidence type="ECO:0000256" key="6">
    <source>
        <dbReference type="ARBA" id="ARBA00023239"/>
    </source>
</evidence>
<evidence type="ECO:0000313" key="11">
    <source>
        <dbReference type="EMBL" id="KAL3074290.1"/>
    </source>
</evidence>
<feature type="region of interest" description="Disordered" evidence="9">
    <location>
        <begin position="32"/>
        <end position="51"/>
    </location>
</feature>
<evidence type="ECO:0000256" key="2">
    <source>
        <dbReference type="ARBA" id="ARBA00010718"/>
    </source>
</evidence>
<dbReference type="SUPFAM" id="SSF51069">
    <property type="entry name" value="Carbonic anhydrase"/>
    <property type="match status" value="1"/>
</dbReference>
<accession>A0ABD2I9U0</accession>
<dbReference type="SMART" id="SM01057">
    <property type="entry name" value="Carb_anhydrase"/>
    <property type="match status" value="1"/>
</dbReference>